<proteinExistence type="predicted"/>
<protein>
    <submittedName>
        <fullName evidence="2">Uncharacterized protein</fullName>
    </submittedName>
</protein>
<evidence type="ECO:0000313" key="3">
    <source>
        <dbReference type="Proteomes" id="UP000004810"/>
    </source>
</evidence>
<sequence length="125" mass="13365">MTCGRCGFHCQVYPLLISPEPPPVCLGELSGAYHVHPPLSEVAGRHFDDLSVPALLSTYTRILPACFLPSFTDKSSSHFRTVVPVLAKALHDASFHNDMDGVGISSSSENSDENTHGANSNLNGT</sequence>
<feature type="compositionally biased region" description="Polar residues" evidence="1">
    <location>
        <begin position="116"/>
        <end position="125"/>
    </location>
</feature>
<comment type="caution">
    <text evidence="2">The sequence shown here is derived from an EMBL/GenBank/DDBJ whole genome shotgun (WGS) entry which is preliminary data.</text>
</comment>
<name>J9B5T7_WUCBA</name>
<organism evidence="2 3">
    <name type="scientific">Wuchereria bancrofti</name>
    <dbReference type="NCBI Taxonomy" id="6293"/>
    <lineage>
        <taxon>Eukaryota</taxon>
        <taxon>Metazoa</taxon>
        <taxon>Ecdysozoa</taxon>
        <taxon>Nematoda</taxon>
        <taxon>Chromadorea</taxon>
        <taxon>Rhabditida</taxon>
        <taxon>Spirurina</taxon>
        <taxon>Spiruromorpha</taxon>
        <taxon>Filarioidea</taxon>
        <taxon>Onchocercidae</taxon>
        <taxon>Wuchereria</taxon>
    </lineage>
</organism>
<evidence type="ECO:0000256" key="1">
    <source>
        <dbReference type="SAM" id="MobiDB-lite"/>
    </source>
</evidence>
<accession>J9B5T7</accession>
<gene>
    <name evidence="2" type="ORF">WUBG_06689</name>
</gene>
<reference evidence="3" key="1">
    <citation type="submission" date="2012-08" db="EMBL/GenBank/DDBJ databases">
        <title>The Genome Sequence of Wuchereria bancrofti.</title>
        <authorList>
            <person name="Nutman T.B."/>
            <person name="Fink D.L."/>
            <person name="Russ C."/>
            <person name="Young S."/>
            <person name="Zeng Q."/>
            <person name="Koehrsen M."/>
            <person name="Alvarado L."/>
            <person name="Berlin A."/>
            <person name="Chapman S.B."/>
            <person name="Chen Z."/>
            <person name="Freedman E."/>
            <person name="Gellesch M."/>
            <person name="Goldberg J."/>
            <person name="Griggs A."/>
            <person name="Gujja S."/>
            <person name="Heilman E.R."/>
            <person name="Heiman D."/>
            <person name="Hepburn T."/>
            <person name="Howarth C."/>
            <person name="Jen D."/>
            <person name="Larson L."/>
            <person name="Lewis B."/>
            <person name="Mehta T."/>
            <person name="Park D."/>
            <person name="Pearson M."/>
            <person name="Roberts A."/>
            <person name="Saif S."/>
            <person name="Shea T."/>
            <person name="Shenoy N."/>
            <person name="Sisk P."/>
            <person name="Stolte C."/>
            <person name="Sykes S."/>
            <person name="Walk T."/>
            <person name="White J."/>
            <person name="Yandava C."/>
            <person name="Haas B."/>
            <person name="Henn M.R."/>
            <person name="Nusbaum C."/>
            <person name="Birren B."/>
        </authorList>
    </citation>
    <scope>NUCLEOTIDE SEQUENCE [LARGE SCALE GENOMIC DNA]</scope>
    <source>
        <strain evidence="3">NA</strain>
    </source>
</reference>
<dbReference type="EMBL" id="ADBV01002906">
    <property type="protein sequence ID" value="EJW82400.1"/>
    <property type="molecule type" value="Genomic_DNA"/>
</dbReference>
<feature type="region of interest" description="Disordered" evidence="1">
    <location>
        <begin position="101"/>
        <end position="125"/>
    </location>
</feature>
<dbReference type="Proteomes" id="UP000004810">
    <property type="component" value="Unassembled WGS sequence"/>
</dbReference>
<evidence type="ECO:0000313" key="2">
    <source>
        <dbReference type="EMBL" id="EJW82400.1"/>
    </source>
</evidence>
<dbReference type="AlphaFoldDB" id="J9B5T7"/>